<dbReference type="InterPro" id="IPR045394">
    <property type="entry name" value="Abhydrolase_dom"/>
</dbReference>
<protein>
    <submittedName>
        <fullName evidence="3">Unannotated protein</fullName>
    </submittedName>
</protein>
<sequence>MSTASLERLPPGDHRLHGARPPVDLAARGWTETEHVASGVAVSPGGREAAYAVRVLVRRPPAGQASGTLCAEWLNVSSGAEAAPDWTYLAEELLRSGHAWAGISAQYVGVMGGQASVAVGDGSGAGSPGLVGADPERYGGLEHPGDAWCHDVYEQVARAVAHLVGADLVLGVGESQSACLLSRHLVSVHSPGSPFAGYLVHSRAGALPPVEPSAVQHTMTEVLSQQPAPLPDDLVPTLVVQTETDVLGRMRSLPARQPDGPLLRTWEVAGTAHADKFQIDAFEDFLGCPTPVNRGQQVYVLRAGLRALERWARGGDAPPPGELLQVSGGAGEEAYVVDTLGNTLGGVRTPAVDAAVQRLSGAAPAGASLVCQLFGSTTPVAPEVLADRWPTRAAYLAAYEAATETMVAAGFALPEDRQALLSESVPELLTDP</sequence>
<dbReference type="EMBL" id="CAEZYQ010000014">
    <property type="protein sequence ID" value="CAB4750382.1"/>
    <property type="molecule type" value="Genomic_DNA"/>
</dbReference>
<gene>
    <name evidence="3" type="ORF">UFOPK2761_01940</name>
</gene>
<evidence type="ECO:0000313" key="3">
    <source>
        <dbReference type="EMBL" id="CAB4750382.1"/>
    </source>
</evidence>
<feature type="domain" description="Alpha/beta hydrolase" evidence="2">
    <location>
        <begin position="9"/>
        <end position="421"/>
    </location>
</feature>
<evidence type="ECO:0000256" key="1">
    <source>
        <dbReference type="SAM" id="MobiDB-lite"/>
    </source>
</evidence>
<evidence type="ECO:0000259" key="2">
    <source>
        <dbReference type="Pfam" id="PF20091"/>
    </source>
</evidence>
<reference evidence="3" key="1">
    <citation type="submission" date="2020-05" db="EMBL/GenBank/DDBJ databases">
        <authorList>
            <person name="Chiriac C."/>
            <person name="Salcher M."/>
            <person name="Ghai R."/>
            <person name="Kavagutti S V."/>
        </authorList>
    </citation>
    <scope>NUCLEOTIDE SEQUENCE</scope>
</reference>
<name>A0A6J6TS51_9ZZZZ</name>
<accession>A0A6J6TS51</accession>
<organism evidence="3">
    <name type="scientific">freshwater metagenome</name>
    <dbReference type="NCBI Taxonomy" id="449393"/>
    <lineage>
        <taxon>unclassified sequences</taxon>
        <taxon>metagenomes</taxon>
        <taxon>ecological metagenomes</taxon>
    </lineage>
</organism>
<dbReference type="AlphaFoldDB" id="A0A6J6TS51"/>
<proteinExistence type="predicted"/>
<dbReference type="Pfam" id="PF20091">
    <property type="entry name" value="Abhydrolase_10"/>
    <property type="match status" value="1"/>
</dbReference>
<feature type="region of interest" description="Disordered" evidence="1">
    <location>
        <begin position="1"/>
        <end position="21"/>
    </location>
</feature>